<evidence type="ECO:0000313" key="21">
    <source>
        <dbReference type="EMBL" id="BCS27812.1"/>
    </source>
</evidence>
<dbReference type="RefSeq" id="XP_041560006.1">
    <property type="nucleotide sequence ID" value="XM_041694147.1"/>
</dbReference>
<dbReference type="PIRSF" id="PIRSF036497">
    <property type="entry name" value="HDH_short"/>
    <property type="match status" value="1"/>
</dbReference>
<organism evidence="21 22">
    <name type="scientific">Aspergillus puulaauensis</name>
    <dbReference type="NCBI Taxonomy" id="1220207"/>
    <lineage>
        <taxon>Eukaryota</taxon>
        <taxon>Fungi</taxon>
        <taxon>Dikarya</taxon>
        <taxon>Ascomycota</taxon>
        <taxon>Pezizomycotina</taxon>
        <taxon>Eurotiomycetes</taxon>
        <taxon>Eurotiomycetidae</taxon>
        <taxon>Eurotiales</taxon>
        <taxon>Aspergillaceae</taxon>
        <taxon>Aspergillus</taxon>
    </lineage>
</organism>
<dbReference type="GO" id="GO:0009090">
    <property type="term" value="P:homoserine biosynthetic process"/>
    <property type="evidence" value="ECO:0007669"/>
    <property type="project" value="TreeGrafter"/>
</dbReference>
<dbReference type="Pfam" id="PF00742">
    <property type="entry name" value="Homoserine_dh"/>
    <property type="match status" value="1"/>
</dbReference>
<dbReference type="InterPro" id="IPR019811">
    <property type="entry name" value="HDH_CS"/>
</dbReference>
<evidence type="ECO:0000256" key="1">
    <source>
        <dbReference type="ARBA" id="ARBA00001920"/>
    </source>
</evidence>
<feature type="domain" description="Homoserine dehydrogenase catalytic" evidence="19">
    <location>
        <begin position="157"/>
        <end position="364"/>
    </location>
</feature>
<dbReference type="SUPFAM" id="SSF55347">
    <property type="entry name" value="Glyceraldehyde-3-phosphate dehydrogenase-like, C-terminal domain"/>
    <property type="match status" value="1"/>
</dbReference>
<sequence>MAPPKQINIAVLGPEGVGSHVLSQLSWISTHHPSTHFNLIYLATIDSALYSDNYKPIDIETALTQLETPGTTKPLPTLHSLATYLTNAPHRVILADNTSSDTIAQSYPLFLERGISIVTPNKKAFSGSYELWRDIFDAARCGGALIGHESSVGAGMPIISTMRDFGITGDRVNRIEGVFSGALSFLFNEFAQVTPYSTVSGGGRWSAIVKKARERGYTEPDPRDDLNGRDVARKVTILARLAGLPIELSSFPVQSLIPEELKGVGSAEEFLARLPEFDERMDEERDSAVKAGKVLRYVGSVDVVRRKVEVGLKWFEPHDPIARLEGSDNIISFHTKRYGDYPLIIRGAGAGGSVTAMGVTGDMLRILDQLG</sequence>
<dbReference type="Proteomes" id="UP000654913">
    <property type="component" value="Chromosome 6"/>
</dbReference>
<comment type="cofactor">
    <cofactor evidence="1">
        <name>a metal cation</name>
        <dbReference type="ChEBI" id="CHEBI:25213"/>
    </cofactor>
</comment>
<evidence type="ECO:0000256" key="3">
    <source>
        <dbReference type="ARBA" id="ARBA00005062"/>
    </source>
</evidence>
<accession>A0A7R7XUU7</accession>
<evidence type="ECO:0000256" key="10">
    <source>
        <dbReference type="ARBA" id="ARBA00023002"/>
    </source>
</evidence>
<dbReference type="InterPro" id="IPR011147">
    <property type="entry name" value="Bifunc_Aspkin/hSer_DH"/>
</dbReference>
<dbReference type="GO" id="GO:0004412">
    <property type="term" value="F:homoserine dehydrogenase activity"/>
    <property type="evidence" value="ECO:0007669"/>
    <property type="project" value="UniProtKB-EC"/>
</dbReference>
<evidence type="ECO:0000313" key="22">
    <source>
        <dbReference type="Proteomes" id="UP000654913"/>
    </source>
</evidence>
<evidence type="ECO:0000256" key="17">
    <source>
        <dbReference type="RuleBase" id="RU000579"/>
    </source>
</evidence>
<keyword evidence="9 14" id="KW-0521">NADP</keyword>
<comment type="similarity">
    <text evidence="4 14 18">Belongs to the homoserine dehydrogenase family.</text>
</comment>
<proteinExistence type="inferred from homology"/>
<dbReference type="EC" id="1.1.1.3" evidence="5 14"/>
<evidence type="ECO:0000256" key="6">
    <source>
        <dbReference type="ARBA" id="ARBA00013376"/>
    </source>
</evidence>
<evidence type="ECO:0000256" key="8">
    <source>
        <dbReference type="ARBA" id="ARBA00022697"/>
    </source>
</evidence>
<comment type="pathway">
    <text evidence="2 17">Amino-acid biosynthesis; L-threonine biosynthesis; L-threonine from L-aspartate: step 3/5.</text>
</comment>
<dbReference type="Pfam" id="PF03447">
    <property type="entry name" value="NAD_binding_3"/>
    <property type="match status" value="1"/>
</dbReference>
<dbReference type="AlphaFoldDB" id="A0A7R7XUU7"/>
<keyword evidence="8 14" id="KW-0791">Threonine biosynthesis</keyword>
<dbReference type="InterPro" id="IPR005106">
    <property type="entry name" value="Asp/hSer_DH_NAD-bd"/>
</dbReference>
<dbReference type="GO" id="GO:0050661">
    <property type="term" value="F:NADP binding"/>
    <property type="evidence" value="ECO:0007669"/>
    <property type="project" value="InterPro"/>
</dbReference>
<evidence type="ECO:0000256" key="7">
    <source>
        <dbReference type="ARBA" id="ARBA00022605"/>
    </source>
</evidence>
<evidence type="ECO:0000256" key="13">
    <source>
        <dbReference type="ARBA" id="ARBA00059589"/>
    </source>
</evidence>
<dbReference type="GO" id="GO:0009086">
    <property type="term" value="P:methionine biosynthetic process"/>
    <property type="evidence" value="ECO:0007669"/>
    <property type="project" value="UniProtKB-KW"/>
</dbReference>
<dbReference type="OrthoDB" id="67851at2759"/>
<evidence type="ECO:0000256" key="5">
    <source>
        <dbReference type="ARBA" id="ARBA00013213"/>
    </source>
</evidence>
<comment type="function">
    <text evidence="13">Catalyzes the conversion of L-aspartate-beta-semialdehyde (L-Asa) to L-homoserine (L-Hse), the third step in the biosynthesis of amino acids that derive from aspartate (the aspartate family of amino acids), including methioinine and threonine, the latter of which is a precursor to isoleucine; production of homoserine leads to a branch-point in the pathway as it can either be O-phosphorylated for processing to threonine, or O-acylated for processing to methionine.</text>
</comment>
<comment type="catalytic activity">
    <reaction evidence="12">
        <text>L-homoserine + NADP(+) = L-aspartate 4-semialdehyde + NADPH + H(+)</text>
        <dbReference type="Rhea" id="RHEA:15761"/>
        <dbReference type="ChEBI" id="CHEBI:15378"/>
        <dbReference type="ChEBI" id="CHEBI:57476"/>
        <dbReference type="ChEBI" id="CHEBI:57783"/>
        <dbReference type="ChEBI" id="CHEBI:58349"/>
        <dbReference type="ChEBI" id="CHEBI:537519"/>
        <dbReference type="EC" id="1.1.1.3"/>
    </reaction>
    <physiologicalReaction direction="right-to-left" evidence="12">
        <dbReference type="Rhea" id="RHEA:15763"/>
    </physiologicalReaction>
</comment>
<evidence type="ECO:0000256" key="11">
    <source>
        <dbReference type="ARBA" id="ARBA00023167"/>
    </source>
</evidence>
<dbReference type="FunFam" id="3.30.360.10:FF:000006">
    <property type="entry name" value="Bifunctional aspartokinase/homoserine dehydrogenase"/>
    <property type="match status" value="1"/>
</dbReference>
<protein>
    <recommendedName>
        <fullName evidence="6 14">Homoserine dehydrogenase</fullName>
        <shortName evidence="14">HDH</shortName>
        <ecNumber evidence="5 14">1.1.1.3</ecNumber>
    </recommendedName>
</protein>
<dbReference type="KEGG" id="apuu:APUU_60860A"/>
<keyword evidence="7 14" id="KW-0028">Amino-acid biosynthesis</keyword>
<dbReference type="SUPFAM" id="SSF51735">
    <property type="entry name" value="NAD(P)-binding Rossmann-fold domains"/>
    <property type="match status" value="1"/>
</dbReference>
<evidence type="ECO:0000259" key="19">
    <source>
        <dbReference type="Pfam" id="PF00742"/>
    </source>
</evidence>
<evidence type="ECO:0000256" key="14">
    <source>
        <dbReference type="PIRNR" id="PIRNR036497"/>
    </source>
</evidence>
<comment type="pathway">
    <text evidence="3 17">Amino-acid biosynthesis; L-methionine biosynthesis via de novo pathway; L-homoserine from L-aspartate: step 3/3.</text>
</comment>
<reference evidence="21" key="2">
    <citation type="submission" date="2021-02" db="EMBL/GenBank/DDBJ databases">
        <title>Aspergillus puulaauensis MK2 genome sequence.</title>
        <authorList>
            <person name="Futagami T."/>
            <person name="Mori K."/>
            <person name="Kadooka C."/>
            <person name="Tanaka T."/>
        </authorList>
    </citation>
    <scope>NUCLEOTIDE SEQUENCE</scope>
    <source>
        <strain evidence="21">MK2</strain>
    </source>
</reference>
<dbReference type="PANTHER" id="PTHR43070:SF5">
    <property type="entry name" value="HOMOSERINE DEHYDROGENASE"/>
    <property type="match status" value="1"/>
</dbReference>
<feature type="domain" description="Aspartate/homoserine dehydrogenase NAD-binding" evidence="20">
    <location>
        <begin position="64"/>
        <end position="145"/>
    </location>
</feature>
<dbReference type="Gene3D" id="3.40.50.720">
    <property type="entry name" value="NAD(P)-binding Rossmann-like Domain"/>
    <property type="match status" value="1"/>
</dbReference>
<feature type="binding site" evidence="16">
    <location>
        <position position="219"/>
    </location>
    <ligand>
        <name>L-homoserine</name>
        <dbReference type="ChEBI" id="CHEBI:57476"/>
    </ligand>
</feature>
<keyword evidence="22" id="KW-1185">Reference proteome</keyword>
<dbReference type="EMBL" id="AP024448">
    <property type="protein sequence ID" value="BCS27812.1"/>
    <property type="molecule type" value="Genomic_DNA"/>
</dbReference>
<evidence type="ECO:0000256" key="16">
    <source>
        <dbReference type="PIRSR" id="PIRSR036497-2"/>
    </source>
</evidence>
<reference evidence="21" key="1">
    <citation type="submission" date="2021-01" db="EMBL/GenBank/DDBJ databases">
        <authorList>
            <consortium name="Aspergillus puulaauensis MK2 genome sequencing consortium"/>
            <person name="Kazuki M."/>
            <person name="Futagami T."/>
        </authorList>
    </citation>
    <scope>NUCLEOTIDE SEQUENCE</scope>
    <source>
        <strain evidence="21">MK2</strain>
    </source>
</reference>
<evidence type="ECO:0000256" key="15">
    <source>
        <dbReference type="PIRSR" id="PIRSR036497-1"/>
    </source>
</evidence>
<dbReference type="UniPathway" id="UPA00051">
    <property type="reaction ID" value="UER00465"/>
</dbReference>
<dbReference type="InterPro" id="IPR036291">
    <property type="entry name" value="NAD(P)-bd_dom_sf"/>
</dbReference>
<feature type="binding site" evidence="16">
    <location>
        <begin position="13"/>
        <end position="18"/>
    </location>
    <ligand>
        <name>NADP(+)</name>
        <dbReference type="ChEBI" id="CHEBI:58349"/>
    </ligand>
</feature>
<dbReference type="GO" id="GO:0009088">
    <property type="term" value="P:threonine biosynthetic process"/>
    <property type="evidence" value="ECO:0007669"/>
    <property type="project" value="UniProtKB-UniPathway"/>
</dbReference>
<feature type="active site" description="Proton donor" evidence="15">
    <location>
        <position position="234"/>
    </location>
</feature>
<dbReference type="UniPathway" id="UPA00050">
    <property type="reaction ID" value="UER00063"/>
</dbReference>
<evidence type="ECO:0000256" key="4">
    <source>
        <dbReference type="ARBA" id="ARBA00006753"/>
    </source>
</evidence>
<evidence type="ECO:0000256" key="12">
    <source>
        <dbReference type="ARBA" id="ARBA00048841"/>
    </source>
</evidence>
<feature type="binding site" evidence="16">
    <location>
        <position position="122"/>
    </location>
    <ligand>
        <name>NADPH</name>
        <dbReference type="ChEBI" id="CHEBI:57783"/>
    </ligand>
</feature>
<evidence type="ECO:0000256" key="18">
    <source>
        <dbReference type="RuleBase" id="RU004171"/>
    </source>
</evidence>
<dbReference type="GeneID" id="64977817"/>
<name>A0A7R7XUU7_9EURO</name>
<evidence type="ECO:0000259" key="20">
    <source>
        <dbReference type="Pfam" id="PF03447"/>
    </source>
</evidence>
<evidence type="ECO:0000256" key="2">
    <source>
        <dbReference type="ARBA" id="ARBA00005056"/>
    </source>
</evidence>
<gene>
    <name evidence="21" type="ORF">APUU_60860A</name>
</gene>
<dbReference type="PROSITE" id="PS01042">
    <property type="entry name" value="HOMOSER_DHGENASE"/>
    <property type="match status" value="1"/>
</dbReference>
<dbReference type="PANTHER" id="PTHR43070">
    <property type="match status" value="1"/>
</dbReference>
<keyword evidence="10 14" id="KW-0560">Oxidoreductase</keyword>
<dbReference type="Gene3D" id="3.30.360.10">
    <property type="entry name" value="Dihydrodipicolinate Reductase, domain 2"/>
    <property type="match status" value="1"/>
</dbReference>
<feature type="binding site" evidence="16">
    <location>
        <position position="98"/>
    </location>
    <ligand>
        <name>NADPH</name>
        <dbReference type="ChEBI" id="CHEBI:57783"/>
    </ligand>
</feature>
<evidence type="ECO:0000256" key="9">
    <source>
        <dbReference type="ARBA" id="ARBA00022857"/>
    </source>
</evidence>
<dbReference type="InterPro" id="IPR022697">
    <property type="entry name" value="HDH_short"/>
</dbReference>
<keyword evidence="11 14" id="KW-0486">Methionine biosynthesis</keyword>
<dbReference type="InterPro" id="IPR001342">
    <property type="entry name" value="HDH_cat"/>
</dbReference>